<keyword evidence="4" id="KW-0995">Kinetochore</keyword>
<organism evidence="9 10">
    <name type="scientific">Ascodesmis nigricans</name>
    <dbReference type="NCBI Taxonomy" id="341454"/>
    <lineage>
        <taxon>Eukaryota</taxon>
        <taxon>Fungi</taxon>
        <taxon>Dikarya</taxon>
        <taxon>Ascomycota</taxon>
        <taxon>Pezizomycotina</taxon>
        <taxon>Pezizomycetes</taxon>
        <taxon>Pezizales</taxon>
        <taxon>Ascodesmidaceae</taxon>
        <taxon>Ascodesmis</taxon>
    </lineage>
</organism>
<evidence type="ECO:0000313" key="10">
    <source>
        <dbReference type="Proteomes" id="UP000298138"/>
    </source>
</evidence>
<dbReference type="GO" id="GO:0000776">
    <property type="term" value="C:kinetochore"/>
    <property type="evidence" value="ECO:0007669"/>
    <property type="project" value="UniProtKB-KW"/>
</dbReference>
<keyword evidence="6" id="KW-0137">Centromere</keyword>
<proteinExistence type="inferred from homology"/>
<keyword evidence="5" id="KW-0539">Nucleus</keyword>
<gene>
    <name evidence="9" type="ORF">EX30DRAFT_339391</name>
</gene>
<dbReference type="AlphaFoldDB" id="A0A4S2N2B9"/>
<evidence type="ECO:0000256" key="5">
    <source>
        <dbReference type="ARBA" id="ARBA00023242"/>
    </source>
</evidence>
<reference evidence="9 10" key="1">
    <citation type="submission" date="2019-04" db="EMBL/GenBank/DDBJ databases">
        <title>Comparative genomics and transcriptomics to analyze fruiting body development in filamentous ascomycetes.</title>
        <authorList>
            <consortium name="DOE Joint Genome Institute"/>
            <person name="Lutkenhaus R."/>
            <person name="Traeger S."/>
            <person name="Breuer J."/>
            <person name="Kuo A."/>
            <person name="Lipzen A."/>
            <person name="Pangilinan J."/>
            <person name="Dilworth D."/>
            <person name="Sandor L."/>
            <person name="Poggeler S."/>
            <person name="Barry K."/>
            <person name="Grigoriev I.V."/>
            <person name="Nowrousian M."/>
        </authorList>
    </citation>
    <scope>NUCLEOTIDE SEQUENCE [LARGE SCALE GENOMIC DNA]</scope>
    <source>
        <strain evidence="9 10">CBS 389.68</strain>
    </source>
</reference>
<sequence length="150" mass="16690">MTSLEPNPSPLAALRTASLTLLFSSQSHPVGFPALHLTPTTSLASHLSEKEIHLLELYDKLQELSFQRHLLEASVSAPKGGEYIESDEELQRKLDEARGNRKLKEAVTESMLIAKPILRAVHPVPLTAEGVEDVLAKRERLVLSLFLFSW</sequence>
<dbReference type="GO" id="GO:0005634">
    <property type="term" value="C:nucleus"/>
    <property type="evidence" value="ECO:0007669"/>
    <property type="project" value="UniProtKB-SubCell"/>
</dbReference>
<dbReference type="Proteomes" id="UP000298138">
    <property type="component" value="Unassembled WGS sequence"/>
</dbReference>
<evidence type="ECO:0000259" key="8">
    <source>
        <dbReference type="Pfam" id="PF05837"/>
    </source>
</evidence>
<dbReference type="InParanoid" id="A0A4S2N2B9"/>
<protein>
    <recommendedName>
        <fullName evidence="8">Centromere protein H C-terminal domain-containing protein</fullName>
    </recommendedName>
</protein>
<keyword evidence="3" id="KW-0158">Chromosome</keyword>
<dbReference type="Pfam" id="PF05837">
    <property type="entry name" value="CENP-H"/>
    <property type="match status" value="1"/>
</dbReference>
<evidence type="ECO:0000256" key="3">
    <source>
        <dbReference type="ARBA" id="ARBA00022454"/>
    </source>
</evidence>
<dbReference type="EMBL" id="ML220114">
    <property type="protein sequence ID" value="TGZ83183.1"/>
    <property type="molecule type" value="Genomic_DNA"/>
</dbReference>
<keyword evidence="10" id="KW-1185">Reference proteome</keyword>
<evidence type="ECO:0000256" key="2">
    <source>
        <dbReference type="ARBA" id="ARBA00004629"/>
    </source>
</evidence>
<name>A0A4S2N2B9_9PEZI</name>
<dbReference type="OrthoDB" id="2274804at2759"/>
<evidence type="ECO:0000256" key="6">
    <source>
        <dbReference type="ARBA" id="ARBA00023328"/>
    </source>
</evidence>
<evidence type="ECO:0000313" key="9">
    <source>
        <dbReference type="EMBL" id="TGZ83183.1"/>
    </source>
</evidence>
<feature type="domain" description="Centromere protein H C-terminal" evidence="8">
    <location>
        <begin position="54"/>
        <end position="130"/>
    </location>
</feature>
<dbReference type="InterPro" id="IPR008426">
    <property type="entry name" value="CENP-H_C"/>
</dbReference>
<evidence type="ECO:0000256" key="1">
    <source>
        <dbReference type="ARBA" id="ARBA00004123"/>
    </source>
</evidence>
<dbReference type="GO" id="GO:0051382">
    <property type="term" value="P:kinetochore assembly"/>
    <property type="evidence" value="ECO:0007669"/>
    <property type="project" value="InterPro"/>
</dbReference>
<accession>A0A4S2N2B9</accession>
<evidence type="ECO:0000256" key="7">
    <source>
        <dbReference type="ARBA" id="ARBA00025735"/>
    </source>
</evidence>
<evidence type="ECO:0000256" key="4">
    <source>
        <dbReference type="ARBA" id="ARBA00022838"/>
    </source>
</evidence>
<comment type="subcellular location">
    <subcellularLocation>
        <location evidence="2">Chromosome</location>
        <location evidence="2">Centromere</location>
        <location evidence="2">Kinetochore</location>
    </subcellularLocation>
    <subcellularLocation>
        <location evidence="1">Nucleus</location>
    </subcellularLocation>
</comment>
<comment type="similarity">
    <text evidence="7">Belongs to the CENP-H/MCM16 family.</text>
</comment>